<organism evidence="3 4">
    <name type="scientific">Cannabis sativa</name>
    <name type="common">Hemp</name>
    <name type="synonym">Marijuana</name>
    <dbReference type="NCBI Taxonomy" id="3483"/>
    <lineage>
        <taxon>Eukaryota</taxon>
        <taxon>Viridiplantae</taxon>
        <taxon>Streptophyta</taxon>
        <taxon>Embryophyta</taxon>
        <taxon>Tracheophyta</taxon>
        <taxon>Spermatophyta</taxon>
        <taxon>Magnoliopsida</taxon>
        <taxon>eudicotyledons</taxon>
        <taxon>Gunneridae</taxon>
        <taxon>Pentapetalae</taxon>
        <taxon>rosids</taxon>
        <taxon>fabids</taxon>
        <taxon>Rosales</taxon>
        <taxon>Cannabaceae</taxon>
        <taxon>Cannabis</taxon>
    </lineage>
</organism>
<reference evidence="3 4" key="1">
    <citation type="journal article" date="2020" name="bioRxiv">
        <title>Sequence and annotation of 42 cannabis genomes reveals extensive copy number variation in cannabinoid synthesis and pathogen resistance genes.</title>
        <authorList>
            <person name="Mckernan K.J."/>
            <person name="Helbert Y."/>
            <person name="Kane L.T."/>
            <person name="Ebling H."/>
            <person name="Zhang L."/>
            <person name="Liu B."/>
            <person name="Eaton Z."/>
            <person name="Mclaughlin S."/>
            <person name="Kingan S."/>
            <person name="Baybayan P."/>
            <person name="Concepcion G."/>
            <person name="Jordan M."/>
            <person name="Riva A."/>
            <person name="Barbazuk W."/>
            <person name="Harkins T."/>
        </authorList>
    </citation>
    <scope>NUCLEOTIDE SEQUENCE [LARGE SCALE GENOMIC DNA]</scope>
    <source>
        <strain evidence="4">cv. Jamaican Lion 4</strain>
        <tissue evidence="3">Leaf</tissue>
    </source>
</reference>
<name>A0A7J6HPA0_CANSA</name>
<dbReference type="Proteomes" id="UP000583929">
    <property type="component" value="Unassembled WGS sequence"/>
</dbReference>
<dbReference type="Pfam" id="PF13041">
    <property type="entry name" value="PPR_2"/>
    <property type="match status" value="1"/>
</dbReference>
<dbReference type="GO" id="GO:0003723">
    <property type="term" value="F:RNA binding"/>
    <property type="evidence" value="ECO:0007669"/>
    <property type="project" value="InterPro"/>
</dbReference>
<dbReference type="Pfam" id="PF01535">
    <property type="entry name" value="PPR"/>
    <property type="match status" value="4"/>
</dbReference>
<keyword evidence="4" id="KW-1185">Reference proteome</keyword>
<dbReference type="FunFam" id="1.25.40.10:FF:000090">
    <property type="entry name" value="Pentatricopeptide repeat-containing protein, chloroplastic"/>
    <property type="match status" value="1"/>
</dbReference>
<evidence type="ECO:0000313" key="4">
    <source>
        <dbReference type="Proteomes" id="UP000583929"/>
    </source>
</evidence>
<dbReference type="PANTHER" id="PTHR47926">
    <property type="entry name" value="PENTATRICOPEPTIDE REPEAT-CONTAINING PROTEIN"/>
    <property type="match status" value="1"/>
</dbReference>
<evidence type="ECO:0000256" key="2">
    <source>
        <dbReference type="PROSITE-ProRule" id="PRU00708"/>
    </source>
</evidence>
<accession>A0A7J6HPA0</accession>
<gene>
    <name evidence="3" type="ORF">G4B88_008943</name>
</gene>
<evidence type="ECO:0000313" key="3">
    <source>
        <dbReference type="EMBL" id="KAF4397097.1"/>
    </source>
</evidence>
<dbReference type="Gene3D" id="1.25.40.10">
    <property type="entry name" value="Tetratricopeptide repeat domain"/>
    <property type="match status" value="2"/>
</dbReference>
<dbReference type="GO" id="GO:0009451">
    <property type="term" value="P:RNA modification"/>
    <property type="evidence" value="ECO:0007669"/>
    <property type="project" value="InterPro"/>
</dbReference>
<sequence length="346" mass="38645">MQKPVRQRSSDGAGAKSSVTVPRLQTKGLKIMTLFNIIPFYANLLELSFSTKNLRSLKQIHAQTLMLGISSHDFIRTKLIASYACCAQLHQANLLFSFANRQPTFLFNTLIRAHSSLNLFSQSLHIFHQMLLAHKPIDHQTLLPVLKSCAALSALRLGRQVHGAVLVNGFGLDLPNSNALITMYAKCGDLVGARRVFDQMPLRNEISWSALMAGYGMHGSFSEVFGLFDMMLKAGERPDSVTFTTVLTACSHGGFIEKGKEYFNMMEEKFRIRPVLEHYTCMVDMLGRAGRVEEAEELILGMKIELDEALWNALLGACRIHGKVDVAERVEEKLCRRWMNPVAAAA</sequence>
<dbReference type="EMBL" id="JAATIQ010000034">
    <property type="protein sequence ID" value="KAF4397097.1"/>
    <property type="molecule type" value="Genomic_DNA"/>
</dbReference>
<evidence type="ECO:0000256" key="1">
    <source>
        <dbReference type="ARBA" id="ARBA00022737"/>
    </source>
</evidence>
<proteinExistence type="predicted"/>
<dbReference type="InterPro" id="IPR002885">
    <property type="entry name" value="PPR_rpt"/>
</dbReference>
<comment type="caution">
    <text evidence="3">The sequence shown here is derived from an EMBL/GenBank/DDBJ whole genome shotgun (WGS) entry which is preliminary data.</text>
</comment>
<keyword evidence="1" id="KW-0677">Repeat</keyword>
<protein>
    <recommendedName>
        <fullName evidence="5">Pentatricopeptide repeat-containing protein</fullName>
    </recommendedName>
</protein>
<dbReference type="InterPro" id="IPR011990">
    <property type="entry name" value="TPR-like_helical_dom_sf"/>
</dbReference>
<dbReference type="AlphaFoldDB" id="A0A7J6HPA0"/>
<feature type="repeat" description="PPR" evidence="2">
    <location>
        <begin position="239"/>
        <end position="269"/>
    </location>
</feature>
<feature type="repeat" description="PPR" evidence="2">
    <location>
        <begin position="204"/>
        <end position="238"/>
    </location>
</feature>
<dbReference type="PROSITE" id="PS51375">
    <property type="entry name" value="PPR"/>
    <property type="match status" value="2"/>
</dbReference>
<dbReference type="NCBIfam" id="TIGR00756">
    <property type="entry name" value="PPR"/>
    <property type="match status" value="4"/>
</dbReference>
<evidence type="ECO:0008006" key="5">
    <source>
        <dbReference type="Google" id="ProtNLM"/>
    </source>
</evidence>
<dbReference type="InterPro" id="IPR046960">
    <property type="entry name" value="PPR_At4g14850-like_plant"/>
</dbReference>